<keyword evidence="3" id="KW-1185">Reference proteome</keyword>
<dbReference type="Gene3D" id="1.10.287.1060">
    <property type="entry name" value="ESAT-6-like"/>
    <property type="match status" value="1"/>
</dbReference>
<accession>A0ABY4ILU1</accession>
<proteinExistence type="predicted"/>
<sequence length="102" mass="11185">MAYEDRRAYSVAASQEVQGEFNRVSGLLENLIADRDKAVQNAMADYSADGVSEEYRGKELRWKNAADEVRNIITLLRSTMESNDGTASQAGARARAAVENIG</sequence>
<gene>
    <name evidence="2" type="ORF">KV396_04320</name>
</gene>
<evidence type="ECO:0000313" key="2">
    <source>
        <dbReference type="EMBL" id="UPL13740.1"/>
    </source>
</evidence>
<protein>
    <submittedName>
        <fullName evidence="2">Pore-forming ESAT-6 family protein</fullName>
    </submittedName>
</protein>
<organism evidence="2 3">
    <name type="scientific">Microbacterium galbinum</name>
    <dbReference type="NCBI Taxonomy" id="2851646"/>
    <lineage>
        <taxon>Bacteria</taxon>
        <taxon>Bacillati</taxon>
        <taxon>Actinomycetota</taxon>
        <taxon>Actinomycetes</taxon>
        <taxon>Micrococcales</taxon>
        <taxon>Microbacteriaceae</taxon>
        <taxon>Microbacterium</taxon>
    </lineage>
</organism>
<evidence type="ECO:0000313" key="3">
    <source>
        <dbReference type="Proteomes" id="UP000831963"/>
    </source>
</evidence>
<dbReference type="Proteomes" id="UP000831963">
    <property type="component" value="Chromosome"/>
</dbReference>
<dbReference type="NCBIfam" id="NF035935">
    <property type="entry name" value="ESAT6_3"/>
    <property type="match status" value="1"/>
</dbReference>
<name>A0ABY4ILU1_9MICO</name>
<feature type="compositionally biased region" description="Low complexity" evidence="1">
    <location>
        <begin position="87"/>
        <end position="102"/>
    </location>
</feature>
<evidence type="ECO:0000256" key="1">
    <source>
        <dbReference type="SAM" id="MobiDB-lite"/>
    </source>
</evidence>
<dbReference type="RefSeq" id="WP_247956956.1">
    <property type="nucleotide sequence ID" value="NZ_CP078077.1"/>
</dbReference>
<feature type="region of interest" description="Disordered" evidence="1">
    <location>
        <begin position="83"/>
        <end position="102"/>
    </location>
</feature>
<dbReference type="InterPro" id="IPR048032">
    <property type="entry name" value="ESAT6-like"/>
</dbReference>
<reference evidence="2 3" key="1">
    <citation type="submission" date="2021-06" db="EMBL/GenBank/DDBJ databases">
        <title>Genome-based taxonomic framework of Microbacterium strains isolated from marine environment, the description of four new species and reclassification of four preexisting species.</title>
        <authorList>
            <person name="Lee S.D."/>
            <person name="Kim S.-M."/>
            <person name="Byeon Y.-S."/>
            <person name="Yang H.L."/>
            <person name="Kim I.S."/>
        </authorList>
    </citation>
    <scope>NUCLEOTIDE SEQUENCE [LARGE SCALE GENOMIC DNA]</scope>
    <source>
        <strain evidence="2 3">SSW1-36</strain>
    </source>
</reference>
<dbReference type="EMBL" id="CP078077">
    <property type="protein sequence ID" value="UPL13740.1"/>
    <property type="molecule type" value="Genomic_DNA"/>
</dbReference>